<comment type="caution">
    <text evidence="2">The sequence shown here is derived from an EMBL/GenBank/DDBJ whole genome shotgun (WGS) entry which is preliminary data.</text>
</comment>
<accession>F5SYF5</accession>
<keyword evidence="1" id="KW-0732">Signal</keyword>
<dbReference type="STRING" id="1026882.MAMP_00617"/>
<dbReference type="SMART" id="SM00028">
    <property type="entry name" value="TPR"/>
    <property type="match status" value="8"/>
</dbReference>
<dbReference type="Proteomes" id="UP000003544">
    <property type="component" value="Unassembled WGS sequence"/>
</dbReference>
<dbReference type="InterPro" id="IPR011990">
    <property type="entry name" value="TPR-like_helical_dom_sf"/>
</dbReference>
<dbReference type="Pfam" id="PF13176">
    <property type="entry name" value="TPR_7"/>
    <property type="match status" value="1"/>
</dbReference>
<dbReference type="PANTHER" id="PTHR22647">
    <property type="entry name" value="SH3 DOMAIN AND TETRATRICOPEPTIDE REPEATS CONTAINING PROTEIN"/>
    <property type="match status" value="1"/>
</dbReference>
<feature type="chain" id="PRO_5003326913" evidence="1">
    <location>
        <begin position="20"/>
        <end position="434"/>
    </location>
</feature>
<dbReference type="OrthoDB" id="6095133at2"/>
<keyword evidence="3" id="KW-1185">Reference proteome</keyword>
<dbReference type="AlphaFoldDB" id="F5SYF5"/>
<dbReference type="Pfam" id="PF13181">
    <property type="entry name" value="TPR_8"/>
    <property type="match status" value="1"/>
</dbReference>
<proteinExistence type="predicted"/>
<evidence type="ECO:0000313" key="3">
    <source>
        <dbReference type="Proteomes" id="UP000003544"/>
    </source>
</evidence>
<evidence type="ECO:0000313" key="2">
    <source>
        <dbReference type="EMBL" id="EGL54223.1"/>
    </source>
</evidence>
<dbReference type="SUPFAM" id="SSF48452">
    <property type="entry name" value="TPR-like"/>
    <property type="match status" value="2"/>
</dbReference>
<protein>
    <submittedName>
        <fullName evidence="2">TPR repeat containing protein</fullName>
    </submittedName>
</protein>
<evidence type="ECO:0000256" key="1">
    <source>
        <dbReference type="SAM" id="SignalP"/>
    </source>
</evidence>
<dbReference type="Gene3D" id="1.25.40.10">
    <property type="entry name" value="Tetratricopeptide repeat domain"/>
    <property type="match status" value="3"/>
</dbReference>
<dbReference type="eggNOG" id="COG0457">
    <property type="taxonomic scope" value="Bacteria"/>
</dbReference>
<gene>
    <name evidence="2" type="ORF">MAMP_00617</name>
</gene>
<dbReference type="PANTHER" id="PTHR22647:SF4">
    <property type="entry name" value="SH3 DOMAIN AND TETRATRICOPEPTIDE REPEAT-CONTAINING PROTEIN 1-LIKE ISOFORM X1"/>
    <property type="match status" value="1"/>
</dbReference>
<sequence>MSRILFYLFLSFYSLYASAADNSWQTLQTQATEAFKAEDYQTAETTIKQAIAVTEKADNGAAYKASSLNLLAFIQEAQGQHEQAMTSLSTAVTLAKQALASPDEQIATLLFNQGVLLQKNHQLNKADNVLDESIEQFQLSQSDGDGKLWQAILLKTQILISLGNQQQALHLVSTTLSDLMEKAGTQLPLSVESDLVLSAANIQLKEGQYYQAITSLEQIKKKLNGESKLAAEQLPELLNLLAIAYDKSGQTDKAASIREQSLNAQNDSPASMATVMQLNELGLYQQQQNHLEQAAQYYQQALSQLKLLDKEHSIEQATILGNLGALQLATHDTKAAEASLSQSLALYQSMQERPVEAAGIAGYLGTLYYNKRQFAKAETAFLTAVENLQKTQSTTNENMLLALQNIQSLYIAWDKPSKAAQYNQAIQKIKQLLQ</sequence>
<name>F5SYF5_9GAMM</name>
<organism evidence="2 3">
    <name type="scientific">Methylophaga aminisulfidivorans MP</name>
    <dbReference type="NCBI Taxonomy" id="1026882"/>
    <lineage>
        <taxon>Bacteria</taxon>
        <taxon>Pseudomonadati</taxon>
        <taxon>Pseudomonadota</taxon>
        <taxon>Gammaproteobacteria</taxon>
        <taxon>Thiotrichales</taxon>
        <taxon>Piscirickettsiaceae</taxon>
        <taxon>Methylophaga</taxon>
    </lineage>
</organism>
<dbReference type="EMBL" id="AFIG01000001">
    <property type="protein sequence ID" value="EGL54223.1"/>
    <property type="molecule type" value="Genomic_DNA"/>
</dbReference>
<dbReference type="InterPro" id="IPR019734">
    <property type="entry name" value="TPR_rpt"/>
</dbReference>
<feature type="signal peptide" evidence="1">
    <location>
        <begin position="1"/>
        <end position="19"/>
    </location>
</feature>
<dbReference type="InterPro" id="IPR042772">
    <property type="entry name" value="SH3TC1/SH3TC2"/>
</dbReference>
<dbReference type="RefSeq" id="WP_007144109.1">
    <property type="nucleotide sequence ID" value="NZ_AFIG01000001.1"/>
</dbReference>
<reference evidence="2 3" key="1">
    <citation type="journal article" date="2011" name="J. Bacteriol.">
        <title>Draft genome sequence of Methylophaga aminisulfidivorans MP T.</title>
        <authorList>
            <person name="Han G.H."/>
            <person name="Kim W."/>
            <person name="Chun J."/>
            <person name="Kim S.W."/>
        </authorList>
    </citation>
    <scope>NUCLEOTIDE SEQUENCE [LARGE SCALE GENOMIC DNA]</scope>
    <source>
        <strain evidence="3">MP(T)</strain>
    </source>
</reference>